<reference evidence="7" key="3">
    <citation type="submission" date="2020-05" db="EMBL/GenBank/DDBJ databases">
        <title>Electrophorus electricus (electric eel) genome, fEleEle1, primary haplotype.</title>
        <authorList>
            <person name="Myers G."/>
            <person name="Meyer A."/>
            <person name="Fedrigo O."/>
            <person name="Formenti G."/>
            <person name="Rhie A."/>
            <person name="Tracey A."/>
            <person name="Sims Y."/>
            <person name="Jarvis E.D."/>
        </authorList>
    </citation>
    <scope>NUCLEOTIDE SEQUENCE [LARGE SCALE GENOMIC DNA]</scope>
</reference>
<reference evidence="8" key="1">
    <citation type="journal article" date="2014" name="Science">
        <title>Nonhuman genetics. Genomic basis for the convergent evolution of electric organs.</title>
        <authorList>
            <person name="Gallant J.R."/>
            <person name="Traeger L.L."/>
            <person name="Volkening J.D."/>
            <person name="Moffett H."/>
            <person name="Chen P.H."/>
            <person name="Novina C.D."/>
            <person name="Phillips G.N.Jr."/>
            <person name="Anand R."/>
            <person name="Wells G.B."/>
            <person name="Pinch M."/>
            <person name="Guth R."/>
            <person name="Unguez G.A."/>
            <person name="Albert J.S."/>
            <person name="Zakon H.H."/>
            <person name="Samanta M.P."/>
            <person name="Sussman M.R."/>
        </authorList>
    </citation>
    <scope>NUCLEOTIDE SEQUENCE [LARGE SCALE GENOMIC DNA]</scope>
</reference>
<keyword evidence="8" id="KW-1185">Reference proteome</keyword>
<evidence type="ECO:0000313" key="8">
    <source>
        <dbReference type="Proteomes" id="UP000314983"/>
    </source>
</evidence>
<dbReference type="InterPro" id="IPR042045">
    <property type="entry name" value="EXOC6/Sec15_C_dom1"/>
</dbReference>
<dbReference type="Proteomes" id="UP000314983">
    <property type="component" value="Chromosome 14"/>
</dbReference>
<reference evidence="8" key="2">
    <citation type="journal article" date="2017" name="Sci. Adv.">
        <title>A tail of two voltages: Proteomic comparison of the three electric organs of the electric eel.</title>
        <authorList>
            <person name="Traeger L.L."/>
            <person name="Sabat G."/>
            <person name="Barrett-Wilt G.A."/>
            <person name="Wells G.B."/>
            <person name="Sussman M.R."/>
        </authorList>
    </citation>
    <scope>NUCLEOTIDE SEQUENCE [LARGE SCALE GENOMIC DNA]</scope>
</reference>
<evidence type="ECO:0000256" key="1">
    <source>
        <dbReference type="ARBA" id="ARBA00007944"/>
    </source>
</evidence>
<accession>A0A4W4G3Z9</accession>
<dbReference type="GO" id="GO:0000145">
    <property type="term" value="C:exocyst"/>
    <property type="evidence" value="ECO:0007669"/>
    <property type="project" value="UniProtKB-UniRule"/>
</dbReference>
<dbReference type="FunFam" id="1.10.357.30:FF:000001">
    <property type="entry name" value="Exocyst complex component"/>
    <property type="match status" value="1"/>
</dbReference>
<evidence type="ECO:0000256" key="4">
    <source>
        <dbReference type="PIRNR" id="PIRNR025007"/>
    </source>
</evidence>
<name>A0A4W4G3Z9_ELEEL</name>
<keyword evidence="2 4" id="KW-0813">Transport</keyword>
<gene>
    <name evidence="7" type="primary">EXOC6</name>
</gene>
<dbReference type="Pfam" id="PF20651">
    <property type="entry name" value="EXOC6_Sec15_N"/>
    <property type="match status" value="1"/>
</dbReference>
<evidence type="ECO:0000256" key="3">
    <source>
        <dbReference type="ARBA" id="ARBA00022483"/>
    </source>
</evidence>
<dbReference type="FunFam" id="1.20.58.670:FF:000001">
    <property type="entry name" value="Exocyst complex component"/>
    <property type="match status" value="1"/>
</dbReference>
<dbReference type="AlphaFoldDB" id="A0A4W4G3Z9"/>
<dbReference type="Ensembl" id="ENSEEET00000032579.2">
    <property type="protein sequence ID" value="ENSEEEP00000032192.2"/>
    <property type="gene ID" value="ENSEEEG00000015316.2"/>
</dbReference>
<dbReference type="Pfam" id="PF04091">
    <property type="entry name" value="Sec15_C"/>
    <property type="match status" value="1"/>
</dbReference>
<dbReference type="PANTHER" id="PTHR12702">
    <property type="entry name" value="SEC15"/>
    <property type="match status" value="1"/>
</dbReference>
<evidence type="ECO:0000259" key="6">
    <source>
        <dbReference type="Pfam" id="PF20651"/>
    </source>
</evidence>
<evidence type="ECO:0000259" key="5">
    <source>
        <dbReference type="Pfam" id="PF04091"/>
    </source>
</evidence>
<dbReference type="InterPro" id="IPR046361">
    <property type="entry name" value="EXOC6/Sec15_C"/>
</dbReference>
<dbReference type="InterPro" id="IPR042044">
    <property type="entry name" value="EXOC6PINT-1/Sec15/Tip20_C_dom2"/>
</dbReference>
<feature type="domain" description="Exocyst complex component EXOC6/Sec15 N-terminal" evidence="6">
    <location>
        <begin position="44"/>
        <end position="192"/>
    </location>
</feature>
<keyword evidence="3 4" id="KW-0268">Exocytosis</keyword>
<dbReference type="InterPro" id="IPR048359">
    <property type="entry name" value="EXOC6_Sec15_N"/>
</dbReference>
<dbReference type="PANTHER" id="PTHR12702:SF2">
    <property type="entry name" value="EXOCYST COMPLEX COMPONENT 6"/>
    <property type="match status" value="1"/>
</dbReference>
<dbReference type="GO" id="GO:0006886">
    <property type="term" value="P:intracellular protein transport"/>
    <property type="evidence" value="ECO:0007669"/>
    <property type="project" value="InterPro"/>
</dbReference>
<organism evidence="7 8">
    <name type="scientific">Electrophorus electricus</name>
    <name type="common">Electric eel</name>
    <name type="synonym">Gymnotus electricus</name>
    <dbReference type="NCBI Taxonomy" id="8005"/>
    <lineage>
        <taxon>Eukaryota</taxon>
        <taxon>Metazoa</taxon>
        <taxon>Chordata</taxon>
        <taxon>Craniata</taxon>
        <taxon>Vertebrata</taxon>
        <taxon>Euteleostomi</taxon>
        <taxon>Actinopterygii</taxon>
        <taxon>Neopterygii</taxon>
        <taxon>Teleostei</taxon>
        <taxon>Ostariophysi</taxon>
        <taxon>Gymnotiformes</taxon>
        <taxon>Gymnotoidei</taxon>
        <taxon>Gymnotidae</taxon>
        <taxon>Electrophorus</taxon>
    </lineage>
</organism>
<dbReference type="GO" id="GO:0005886">
    <property type="term" value="C:plasma membrane"/>
    <property type="evidence" value="ECO:0007669"/>
    <property type="project" value="UniProtKB-ARBA"/>
</dbReference>
<sequence length="747" mass="86149">MAIAFSAHERILQEIESTDTACVGPTLRSVYDDQPNAHKRFMEKLDARIRNHDREIEKMCNFHHQGFVDAITELLKVRADAEKLMVSVTAQTEEVIRCRVQQRNMATTVEKLHLCIPGKTQPIGSSYYAALKTMEQLENIYIPRVSQYRFCQIMAETLPKLREEIKEVSMSDLKDFLESIRKHSDKIGETAMRQVRVRGEGSSQSQASGSFTAPDEVLTAHDLVDFSPVYRCLHIYTVLGDRETFENYYRKQRKKQARLVLQPQSNMHETVEGYRKYFNQIVGFFVVEDHILHATQGLVTRVFTEELWNMALSKIIAVLRTHSSYCNDPDLVLELKNLIVIFADTLQGYGFQVNRLFDLLFEIRDQYNETLLKKWAVVFREIFELDNYSPIPVENEDEYKSVVGRFPFHDAEIEKQPFPKKLPMSQSVPQIYIQVKEFIYASLKFSESLHRSSTEVDDMLRKSTNLLLTRTLSGCLHNLIRKPHIGLTELVQIIINTTHLEQACKYLEEFITNITNVSPETVHTTRLYGLSTFKDARHAAEGEIYTKLNQKIDEFIQLADYEWGMAESDGRASGYLMDLINFLRSTFQVFTHLPGKVAQTACMSACKHLATSLMQMLLDTELKQISMGAIQQFNLDVIQCELFASSEPVPGFQGDTLQLAFIDLRQLLDLFMVWDWSTYLADYGQPTCKYLRVNPSTALALLEKMKDTSKKNNLFSQFRKNDRDKQKLIETVVKQLRSLVNGMSQHS</sequence>
<evidence type="ECO:0000313" key="7">
    <source>
        <dbReference type="Ensembl" id="ENSEEEP00000032192.2"/>
    </source>
</evidence>
<dbReference type="PIRSF" id="PIRSF025007">
    <property type="entry name" value="Sec15"/>
    <property type="match status" value="1"/>
</dbReference>
<dbReference type="InterPro" id="IPR007225">
    <property type="entry name" value="EXOC6/Sec15"/>
</dbReference>
<dbReference type="GeneTree" id="ENSGT00390000005739"/>
<dbReference type="GO" id="GO:0090522">
    <property type="term" value="P:vesicle tethering involved in exocytosis"/>
    <property type="evidence" value="ECO:0007669"/>
    <property type="project" value="UniProtKB-UniRule"/>
</dbReference>
<reference evidence="7" key="4">
    <citation type="submission" date="2025-08" db="UniProtKB">
        <authorList>
            <consortium name="Ensembl"/>
        </authorList>
    </citation>
    <scope>IDENTIFICATION</scope>
</reference>
<comment type="function">
    <text evidence="4">Component of the exocyst complex involved in the docking of exocytic vesicles with fusion sites on the plasma membrane.</text>
</comment>
<dbReference type="GO" id="GO:0006893">
    <property type="term" value="P:Golgi to plasma membrane transport"/>
    <property type="evidence" value="ECO:0007669"/>
    <property type="project" value="TreeGrafter"/>
</dbReference>
<comment type="similarity">
    <text evidence="1 4">Belongs to the SEC15 family.</text>
</comment>
<evidence type="ECO:0000256" key="2">
    <source>
        <dbReference type="ARBA" id="ARBA00022448"/>
    </source>
</evidence>
<proteinExistence type="inferred from homology"/>
<protein>
    <recommendedName>
        <fullName evidence="4">Exocyst complex component</fullName>
    </recommendedName>
</protein>
<dbReference type="Gene3D" id="1.20.58.670">
    <property type="entry name" value="Dsl1p vesicle tethering complex, Tip20p subunit, domain D"/>
    <property type="match status" value="1"/>
</dbReference>
<feature type="domain" description="Exocyst complex subunit EXOC6/Sec15 C-terminal" evidence="5">
    <location>
        <begin position="356"/>
        <end position="704"/>
    </location>
</feature>
<reference evidence="7" key="5">
    <citation type="submission" date="2025-09" db="UniProtKB">
        <authorList>
            <consortium name="Ensembl"/>
        </authorList>
    </citation>
    <scope>IDENTIFICATION</scope>
</reference>
<dbReference type="Gene3D" id="1.10.357.30">
    <property type="entry name" value="Exocyst complex subunit Sec15 C-terminal domain, N-terminal subdomain"/>
    <property type="match status" value="1"/>
</dbReference>